<dbReference type="Proteomes" id="UP000183404">
    <property type="component" value="Unassembled WGS sequence"/>
</dbReference>
<proteinExistence type="predicted"/>
<gene>
    <name evidence="1" type="ORF">SAMN04244560_02274</name>
</gene>
<accession>A0A1G7TW66</accession>
<name>A0A1G7TW66_THETY</name>
<evidence type="ECO:0000313" key="2">
    <source>
        <dbReference type="Proteomes" id="UP000183404"/>
    </source>
</evidence>
<protein>
    <submittedName>
        <fullName evidence="1">Uncharacterized protein</fullName>
    </submittedName>
</protein>
<evidence type="ECO:0000313" key="1">
    <source>
        <dbReference type="EMBL" id="SDG38959.1"/>
    </source>
</evidence>
<dbReference type="AlphaFoldDB" id="A0A1G7TW66"/>
<reference evidence="1 2" key="1">
    <citation type="submission" date="2016-10" db="EMBL/GenBank/DDBJ databases">
        <authorList>
            <person name="de Groot N.N."/>
        </authorList>
    </citation>
    <scope>NUCLEOTIDE SEQUENCE [LARGE SCALE GENOMIC DNA]</scope>
    <source>
        <strain evidence="1 2">DSM 569</strain>
    </source>
</reference>
<sequence>MIDRWFSKKITSYDDFKQFARDFRKFLNKNLPEGAEIVRYQENYFYVSGFIRKDNKYAYFSTPDMRFGHLRWEENILIRKASSDEDYIGGKNQITDCLSFKETCDILFKN</sequence>
<dbReference type="EMBL" id="FNBS01000069">
    <property type="protein sequence ID" value="SDG38959.1"/>
    <property type="molecule type" value="Genomic_DNA"/>
</dbReference>
<organism evidence="1 2">
    <name type="scientific">Thermoanaerobacter thermohydrosulfuricus</name>
    <name type="common">Clostridium thermohydrosulfuricum</name>
    <dbReference type="NCBI Taxonomy" id="1516"/>
    <lineage>
        <taxon>Bacteria</taxon>
        <taxon>Bacillati</taxon>
        <taxon>Bacillota</taxon>
        <taxon>Clostridia</taxon>
        <taxon>Thermoanaerobacterales</taxon>
        <taxon>Thermoanaerobacteraceae</taxon>
        <taxon>Thermoanaerobacter</taxon>
    </lineage>
</organism>
<dbReference type="RefSeq" id="WP_074592828.1">
    <property type="nucleotide sequence ID" value="NZ_FNBS01000069.1"/>
</dbReference>